<dbReference type="Proteomes" id="UP000325598">
    <property type="component" value="Unassembled WGS sequence"/>
</dbReference>
<gene>
    <name evidence="3" type="ORF">San01_11650</name>
</gene>
<dbReference type="OrthoDB" id="4328017at2"/>
<keyword evidence="2" id="KW-0472">Membrane</keyword>
<name>A0A5J4LDF3_9ACTN</name>
<feature type="transmembrane region" description="Helical" evidence="2">
    <location>
        <begin position="28"/>
        <end position="46"/>
    </location>
</feature>
<protein>
    <submittedName>
        <fullName evidence="3">Uncharacterized protein</fullName>
    </submittedName>
</protein>
<keyword evidence="2" id="KW-0812">Transmembrane</keyword>
<sequence>MAQSRKGYYRAGHYVRPSSGSRRAKTPALWVLVVGALLVIATWNTLFGGDDSKATPGPQRTAHHQKADPDR</sequence>
<evidence type="ECO:0000313" key="4">
    <source>
        <dbReference type="Proteomes" id="UP000325598"/>
    </source>
</evidence>
<feature type="region of interest" description="Disordered" evidence="1">
    <location>
        <begin position="1"/>
        <end position="23"/>
    </location>
</feature>
<comment type="caution">
    <text evidence="3">The sequence shown here is derived from an EMBL/GenBank/DDBJ whole genome shotgun (WGS) entry which is preliminary data.</text>
</comment>
<accession>A0A5J4LDF3</accession>
<evidence type="ECO:0000256" key="2">
    <source>
        <dbReference type="SAM" id="Phobius"/>
    </source>
</evidence>
<evidence type="ECO:0000313" key="3">
    <source>
        <dbReference type="EMBL" id="GES28678.1"/>
    </source>
</evidence>
<proteinExistence type="predicted"/>
<evidence type="ECO:0000256" key="1">
    <source>
        <dbReference type="SAM" id="MobiDB-lite"/>
    </source>
</evidence>
<keyword evidence="2" id="KW-1133">Transmembrane helix</keyword>
<dbReference type="EMBL" id="BLAG01000005">
    <property type="protein sequence ID" value="GES28678.1"/>
    <property type="molecule type" value="Genomic_DNA"/>
</dbReference>
<dbReference type="GeneID" id="96750774"/>
<dbReference type="RefSeq" id="WP_086721555.1">
    <property type="nucleotide sequence ID" value="NZ_BLAG01000005.1"/>
</dbReference>
<feature type="region of interest" description="Disordered" evidence="1">
    <location>
        <begin position="48"/>
        <end position="71"/>
    </location>
</feature>
<reference evidence="3 4" key="1">
    <citation type="submission" date="2019-10" db="EMBL/GenBank/DDBJ databases">
        <title>Whole genome shotgun sequence of Streptomyces angustmyceticus NBRC 3934.</title>
        <authorList>
            <person name="Hosoyama A."/>
            <person name="Ichikawa N."/>
            <person name="Kimura A."/>
            <person name="Kitahashi Y."/>
            <person name="Komaki H."/>
            <person name="Uohara A."/>
        </authorList>
    </citation>
    <scope>NUCLEOTIDE SEQUENCE [LARGE SCALE GENOMIC DNA]</scope>
    <source>
        <strain evidence="3 4">NBRC 3934</strain>
    </source>
</reference>
<keyword evidence="4" id="KW-1185">Reference proteome</keyword>
<organism evidence="3 4">
    <name type="scientific">Streptomyces angustmyceticus</name>
    <dbReference type="NCBI Taxonomy" id="285578"/>
    <lineage>
        <taxon>Bacteria</taxon>
        <taxon>Bacillati</taxon>
        <taxon>Actinomycetota</taxon>
        <taxon>Actinomycetes</taxon>
        <taxon>Kitasatosporales</taxon>
        <taxon>Streptomycetaceae</taxon>
        <taxon>Streptomyces</taxon>
    </lineage>
</organism>
<dbReference type="AlphaFoldDB" id="A0A5J4LDF3"/>